<keyword evidence="3 4" id="KW-0732">Signal</keyword>
<feature type="chain" id="PRO_5044342585" evidence="4">
    <location>
        <begin position="28"/>
        <end position="355"/>
    </location>
</feature>
<dbReference type="GO" id="GO:0030313">
    <property type="term" value="C:cell envelope"/>
    <property type="evidence" value="ECO:0007669"/>
    <property type="project" value="UniProtKB-SubCell"/>
</dbReference>
<dbReference type="AlphaFoldDB" id="A0AB39BIJ3"/>
<evidence type="ECO:0000256" key="1">
    <source>
        <dbReference type="ARBA" id="ARBA00004196"/>
    </source>
</evidence>
<feature type="domain" description="Periplasmic binding protein" evidence="5">
    <location>
        <begin position="50"/>
        <end position="309"/>
    </location>
</feature>
<evidence type="ECO:0000256" key="3">
    <source>
        <dbReference type="ARBA" id="ARBA00022729"/>
    </source>
</evidence>
<feature type="signal peptide" evidence="4">
    <location>
        <begin position="1"/>
        <end position="27"/>
    </location>
</feature>
<comment type="similarity">
    <text evidence="2">Belongs to the bacterial solute-binding protein 2 family.</text>
</comment>
<dbReference type="InterPro" id="IPR025997">
    <property type="entry name" value="SBP_2_dom"/>
</dbReference>
<dbReference type="PROSITE" id="PS51257">
    <property type="entry name" value="PROKAR_LIPOPROTEIN"/>
    <property type="match status" value="1"/>
</dbReference>
<reference evidence="6" key="1">
    <citation type="submission" date="2024-05" db="EMBL/GenBank/DDBJ databases">
        <title>Herbiconiux sp. A18JL235.</title>
        <authorList>
            <person name="Zhang G."/>
        </authorList>
    </citation>
    <scope>NUCLEOTIDE SEQUENCE</scope>
    <source>
        <strain evidence="6">A18JL235</strain>
    </source>
</reference>
<evidence type="ECO:0000256" key="2">
    <source>
        <dbReference type="ARBA" id="ARBA00007639"/>
    </source>
</evidence>
<dbReference type="PANTHER" id="PTHR46847">
    <property type="entry name" value="D-ALLOSE-BINDING PERIPLASMIC PROTEIN-RELATED"/>
    <property type="match status" value="1"/>
</dbReference>
<dbReference type="SUPFAM" id="SSF53822">
    <property type="entry name" value="Periplasmic binding protein-like I"/>
    <property type="match status" value="1"/>
</dbReference>
<dbReference type="EMBL" id="CP162511">
    <property type="protein sequence ID" value="XDI06003.1"/>
    <property type="molecule type" value="Genomic_DNA"/>
</dbReference>
<dbReference type="CDD" id="cd01536">
    <property type="entry name" value="PBP1_ABC_sugar_binding-like"/>
    <property type="match status" value="1"/>
</dbReference>
<dbReference type="PANTHER" id="PTHR46847:SF1">
    <property type="entry name" value="D-ALLOSE-BINDING PERIPLASMIC PROTEIN-RELATED"/>
    <property type="match status" value="1"/>
</dbReference>
<dbReference type="RefSeq" id="WP_368498392.1">
    <property type="nucleotide sequence ID" value="NZ_CP162511.1"/>
</dbReference>
<dbReference type="Pfam" id="PF13407">
    <property type="entry name" value="Peripla_BP_4"/>
    <property type="match status" value="1"/>
</dbReference>
<dbReference type="GO" id="GO:0030246">
    <property type="term" value="F:carbohydrate binding"/>
    <property type="evidence" value="ECO:0007669"/>
    <property type="project" value="UniProtKB-ARBA"/>
</dbReference>
<evidence type="ECO:0000256" key="4">
    <source>
        <dbReference type="SAM" id="SignalP"/>
    </source>
</evidence>
<comment type="subcellular location">
    <subcellularLocation>
        <location evidence="1">Cell envelope</location>
    </subcellularLocation>
</comment>
<gene>
    <name evidence="6" type="ORF">ABFY20_02575</name>
</gene>
<evidence type="ECO:0000259" key="5">
    <source>
        <dbReference type="Pfam" id="PF13407"/>
    </source>
</evidence>
<dbReference type="Gene3D" id="3.40.50.2300">
    <property type="match status" value="2"/>
</dbReference>
<accession>A0AB39BIJ3</accession>
<dbReference type="InterPro" id="IPR028082">
    <property type="entry name" value="Peripla_BP_I"/>
</dbReference>
<proteinExistence type="inferred from homology"/>
<sequence>MNHARRHRPRRIAPVLLTAALVPAVLAGCSNTPIGTGGGSTASGDSATVGLAGSFLTNPFQVVLVDGIGVDSEKIGLDLLPATNADADPAQQITDIQNLLAQNVNGLIVVPVDSSAVIPGIEQANNQGVPVVTVDVAPNGGDVYMVVRADNYYMGTAACEAMGEAIGGTGTVLNLQGDLASVNGLDRSDGFTDCMTEKFPDVEVISRPTNWVAQEAADAAQAVASTTDLAGIFMASDTVMGPSIAQVLQTQGKWTTSDDPNHIFLAAIDGGSEALQFVRDGYFDAVVSQPADLYSKYSTQYVKDAIDGKTYEAGPTDHDSEIVEDENGILEDLLPSPVVTKDNVDDPALWGNSQG</sequence>
<organism evidence="6">
    <name type="scientific">Herbiconiux sp. A18JL235</name>
    <dbReference type="NCBI Taxonomy" id="3152363"/>
    <lineage>
        <taxon>Bacteria</taxon>
        <taxon>Bacillati</taxon>
        <taxon>Actinomycetota</taxon>
        <taxon>Actinomycetes</taxon>
        <taxon>Micrococcales</taxon>
        <taxon>Microbacteriaceae</taxon>
        <taxon>Herbiconiux</taxon>
    </lineage>
</organism>
<protein>
    <submittedName>
        <fullName evidence="6">Sugar ABC transporter substrate-binding protein</fullName>
    </submittedName>
</protein>
<name>A0AB39BIJ3_9MICO</name>
<evidence type="ECO:0000313" key="6">
    <source>
        <dbReference type="EMBL" id="XDI06003.1"/>
    </source>
</evidence>